<dbReference type="SUPFAM" id="SSF48600">
    <property type="entry name" value="Chorismate mutase II"/>
    <property type="match status" value="1"/>
</dbReference>
<comment type="catalytic activity">
    <reaction evidence="6">
        <text>chorismate = prephenate</text>
        <dbReference type="Rhea" id="RHEA:13897"/>
        <dbReference type="ChEBI" id="CHEBI:29748"/>
        <dbReference type="ChEBI" id="CHEBI:29934"/>
        <dbReference type="EC" id="5.4.99.5"/>
    </reaction>
    <physiologicalReaction direction="left-to-right" evidence="6">
        <dbReference type="Rhea" id="RHEA:13898"/>
    </physiologicalReaction>
</comment>
<dbReference type="EMBL" id="KZ819189">
    <property type="protein sequence ID" value="PWZ01961.1"/>
    <property type="molecule type" value="Genomic_DNA"/>
</dbReference>
<evidence type="ECO:0000256" key="1">
    <source>
        <dbReference type="ARBA" id="ARBA00004496"/>
    </source>
</evidence>
<proteinExistence type="predicted"/>
<keyword evidence="4" id="KW-0584">Phenylalanine biosynthesis</keyword>
<dbReference type="OrthoDB" id="2554237at2759"/>
<keyword evidence="5" id="KW-0413">Isomerase</keyword>
<dbReference type="InterPro" id="IPR008238">
    <property type="entry name" value="Chorismate_mutase_AroQ_euk"/>
</dbReference>
<sequence length="257" mass="29407">LDQARVKLQQIEDSIIHGVLARYALGGVTTLDAQQTDYYFGVIFDYGKNGGVQNYGLRDFETRRYLEQDNNLKNFTSDSYPGLQYQLPATVPQNAALDHPAPGQQIFPIGRQPNDPAQLIEYYNQKVLSATLPVDHNLDNMVTSYYNAALLKLSSNRILYGVELAKIKFLDQKQDYCQAVKRNDVDFVRILLKDHAQEEHVLQRVLNKVDAWTKTQQDGLAYPAHTRDIVLKLFQAYLLPITLQLEVQSVFSFEKYC</sequence>
<gene>
    <name evidence="7" type="ORF">BCV70DRAFT_142390</name>
</gene>
<feature type="non-terminal residue" evidence="7">
    <location>
        <position position="257"/>
    </location>
</feature>
<dbReference type="EC" id="5.4.99.5" evidence="2"/>
<protein>
    <recommendedName>
        <fullName evidence="2">chorismate mutase</fullName>
        <ecNumber evidence="2">5.4.99.5</ecNumber>
    </recommendedName>
</protein>
<evidence type="ECO:0000313" key="7">
    <source>
        <dbReference type="EMBL" id="PWZ01961.1"/>
    </source>
</evidence>
<dbReference type="InParanoid" id="A0A317XXD7"/>
<keyword evidence="4" id="KW-0028">Amino-acid biosynthesis</keyword>
<evidence type="ECO:0000256" key="3">
    <source>
        <dbReference type="ARBA" id="ARBA00022490"/>
    </source>
</evidence>
<dbReference type="STRING" id="1882483.A0A317XXD7"/>
<dbReference type="Proteomes" id="UP000246740">
    <property type="component" value="Unassembled WGS sequence"/>
</dbReference>
<dbReference type="GO" id="GO:0009094">
    <property type="term" value="P:L-phenylalanine biosynthetic process"/>
    <property type="evidence" value="ECO:0007669"/>
    <property type="project" value="UniProtKB-KW"/>
</dbReference>
<dbReference type="Gene3D" id="1.10.590.10">
    <property type="entry name" value="Chorismate mutase, AroQ class superfamily, eukaryotic"/>
    <property type="match status" value="1"/>
</dbReference>
<name>A0A317XXD7_9BASI</name>
<dbReference type="GO" id="GO:0046417">
    <property type="term" value="P:chorismate metabolic process"/>
    <property type="evidence" value="ECO:0007669"/>
    <property type="project" value="InterPro"/>
</dbReference>
<comment type="subcellular location">
    <subcellularLocation>
        <location evidence="1">Cytoplasm</location>
    </subcellularLocation>
</comment>
<accession>A0A317XXD7</accession>
<dbReference type="PANTHER" id="PTHR21145">
    <property type="entry name" value="CHORISMATE MUTASE"/>
    <property type="match status" value="1"/>
</dbReference>
<dbReference type="GO" id="GO:0005737">
    <property type="term" value="C:cytoplasm"/>
    <property type="evidence" value="ECO:0007669"/>
    <property type="project" value="UniProtKB-SubCell"/>
</dbReference>
<dbReference type="AlphaFoldDB" id="A0A317XXD7"/>
<organism evidence="7 8">
    <name type="scientific">Testicularia cyperi</name>
    <dbReference type="NCBI Taxonomy" id="1882483"/>
    <lineage>
        <taxon>Eukaryota</taxon>
        <taxon>Fungi</taxon>
        <taxon>Dikarya</taxon>
        <taxon>Basidiomycota</taxon>
        <taxon>Ustilaginomycotina</taxon>
        <taxon>Ustilaginomycetes</taxon>
        <taxon>Ustilaginales</taxon>
        <taxon>Anthracoideaceae</taxon>
        <taxon>Testicularia</taxon>
    </lineage>
</organism>
<keyword evidence="4" id="KW-0057">Aromatic amino acid biosynthesis</keyword>
<evidence type="ECO:0000256" key="6">
    <source>
        <dbReference type="ARBA" id="ARBA00023979"/>
    </source>
</evidence>
<evidence type="ECO:0000256" key="2">
    <source>
        <dbReference type="ARBA" id="ARBA00012404"/>
    </source>
</evidence>
<keyword evidence="8" id="KW-1185">Reference proteome</keyword>
<evidence type="ECO:0000256" key="4">
    <source>
        <dbReference type="ARBA" id="ARBA00023222"/>
    </source>
</evidence>
<evidence type="ECO:0000313" key="8">
    <source>
        <dbReference type="Proteomes" id="UP000246740"/>
    </source>
</evidence>
<feature type="non-terminal residue" evidence="7">
    <location>
        <position position="1"/>
    </location>
</feature>
<dbReference type="InterPro" id="IPR037039">
    <property type="entry name" value="CM_AroQ_sf_eucaryotic"/>
</dbReference>
<reference evidence="7 8" key="1">
    <citation type="journal article" date="2018" name="Mol. Biol. Evol.">
        <title>Broad Genomic Sampling Reveals a Smut Pathogenic Ancestry of the Fungal Clade Ustilaginomycotina.</title>
        <authorList>
            <person name="Kijpornyongpan T."/>
            <person name="Mondo S.J."/>
            <person name="Barry K."/>
            <person name="Sandor L."/>
            <person name="Lee J."/>
            <person name="Lipzen A."/>
            <person name="Pangilinan J."/>
            <person name="LaButti K."/>
            <person name="Hainaut M."/>
            <person name="Henrissat B."/>
            <person name="Grigoriev I.V."/>
            <person name="Spatafora J.W."/>
            <person name="Aime M.C."/>
        </authorList>
    </citation>
    <scope>NUCLEOTIDE SEQUENCE [LARGE SCALE GENOMIC DNA]</scope>
    <source>
        <strain evidence="7 8">MCA 3645</strain>
    </source>
</reference>
<dbReference type="InterPro" id="IPR036263">
    <property type="entry name" value="Chorismate_II_sf"/>
</dbReference>
<keyword evidence="3" id="KW-0963">Cytoplasm</keyword>
<dbReference type="GO" id="GO:0004106">
    <property type="term" value="F:chorismate mutase activity"/>
    <property type="evidence" value="ECO:0007669"/>
    <property type="project" value="UniProtKB-EC"/>
</dbReference>
<evidence type="ECO:0000256" key="5">
    <source>
        <dbReference type="ARBA" id="ARBA00023235"/>
    </source>
</evidence>
<dbReference type="PANTHER" id="PTHR21145:SF12">
    <property type="entry name" value="CHORISMATE MUTASE"/>
    <property type="match status" value="1"/>
</dbReference>